<organism evidence="2 3">
    <name type="scientific">Araneus ventricosus</name>
    <name type="common">Orbweaver spider</name>
    <name type="synonym">Epeira ventricosa</name>
    <dbReference type="NCBI Taxonomy" id="182803"/>
    <lineage>
        <taxon>Eukaryota</taxon>
        <taxon>Metazoa</taxon>
        <taxon>Ecdysozoa</taxon>
        <taxon>Arthropoda</taxon>
        <taxon>Chelicerata</taxon>
        <taxon>Arachnida</taxon>
        <taxon>Araneae</taxon>
        <taxon>Araneomorphae</taxon>
        <taxon>Entelegynae</taxon>
        <taxon>Araneoidea</taxon>
        <taxon>Araneidae</taxon>
        <taxon>Araneus</taxon>
    </lineage>
</organism>
<dbReference type="AlphaFoldDB" id="A0A4Y2WIM9"/>
<protein>
    <recommendedName>
        <fullName evidence="1">Rad21/Rec8-like protein C-terminal eukaryotic domain-containing protein</fullName>
    </recommendedName>
</protein>
<sequence length="92" mass="10632">QDSGCSSNGISRLCQEKIIKLLRKLKLLFKETNEIKFSSLVETDKKRKVAQKFYSMLMIKKFNIVEVQQAEPYGEIFMTKGANFVVACEDIY</sequence>
<dbReference type="Proteomes" id="UP000499080">
    <property type="component" value="Unassembled WGS sequence"/>
</dbReference>
<reference evidence="2 3" key="1">
    <citation type="journal article" date="2019" name="Sci. Rep.">
        <title>Orb-weaving spider Araneus ventricosus genome elucidates the spidroin gene catalogue.</title>
        <authorList>
            <person name="Kono N."/>
            <person name="Nakamura H."/>
            <person name="Ohtoshi R."/>
            <person name="Moran D.A.P."/>
            <person name="Shinohara A."/>
            <person name="Yoshida Y."/>
            <person name="Fujiwara M."/>
            <person name="Mori M."/>
            <person name="Tomita M."/>
            <person name="Arakawa K."/>
        </authorList>
    </citation>
    <scope>NUCLEOTIDE SEQUENCE [LARGE SCALE GENOMIC DNA]</scope>
</reference>
<accession>A0A4Y2WIM9</accession>
<gene>
    <name evidence="2" type="ORF">AVEN_51376_1</name>
</gene>
<feature type="domain" description="Rad21/Rec8-like protein C-terminal eukaryotic" evidence="1">
    <location>
        <begin position="34"/>
        <end position="84"/>
    </location>
</feature>
<keyword evidence="3" id="KW-1185">Reference proteome</keyword>
<proteinExistence type="predicted"/>
<dbReference type="InterPro" id="IPR023093">
    <property type="entry name" value="ScpA-like_C"/>
</dbReference>
<dbReference type="Pfam" id="PF04824">
    <property type="entry name" value="Rad21_Rec8"/>
    <property type="match status" value="1"/>
</dbReference>
<feature type="non-terminal residue" evidence="2">
    <location>
        <position position="1"/>
    </location>
</feature>
<dbReference type="EMBL" id="BGPR01061401">
    <property type="protein sequence ID" value="GBO37069.1"/>
    <property type="molecule type" value="Genomic_DNA"/>
</dbReference>
<evidence type="ECO:0000313" key="3">
    <source>
        <dbReference type="Proteomes" id="UP000499080"/>
    </source>
</evidence>
<dbReference type="OrthoDB" id="8121357at2759"/>
<evidence type="ECO:0000259" key="1">
    <source>
        <dbReference type="Pfam" id="PF04824"/>
    </source>
</evidence>
<dbReference type="InterPro" id="IPR006909">
    <property type="entry name" value="Rad21/Rec8_C_eu"/>
</dbReference>
<dbReference type="SUPFAM" id="SSF46785">
    <property type="entry name" value="Winged helix' DNA-binding domain"/>
    <property type="match status" value="1"/>
</dbReference>
<evidence type="ECO:0000313" key="2">
    <source>
        <dbReference type="EMBL" id="GBO37069.1"/>
    </source>
</evidence>
<name>A0A4Y2WIM9_ARAVE</name>
<dbReference type="Gene3D" id="1.10.10.580">
    <property type="entry name" value="Structural maintenance of chromosome 1. Chain E"/>
    <property type="match status" value="1"/>
</dbReference>
<comment type="caution">
    <text evidence="2">The sequence shown here is derived from an EMBL/GenBank/DDBJ whole genome shotgun (WGS) entry which is preliminary data.</text>
</comment>
<dbReference type="InterPro" id="IPR036390">
    <property type="entry name" value="WH_DNA-bd_sf"/>
</dbReference>